<accession>A0ABT1WGV6</accession>
<evidence type="ECO:0000313" key="8">
    <source>
        <dbReference type="Proteomes" id="UP001204142"/>
    </source>
</evidence>
<dbReference type="PANTHER" id="PTHR42913">
    <property type="entry name" value="APOPTOSIS-INDUCING FACTOR 1"/>
    <property type="match status" value="1"/>
</dbReference>
<dbReference type="Pfam" id="PF07992">
    <property type="entry name" value="Pyr_redox_2"/>
    <property type="match status" value="1"/>
</dbReference>
<organism evidence="7 8">
    <name type="scientific">Limnobacter humi</name>
    <dbReference type="NCBI Taxonomy" id="1778671"/>
    <lineage>
        <taxon>Bacteria</taxon>
        <taxon>Pseudomonadati</taxon>
        <taxon>Pseudomonadota</taxon>
        <taxon>Betaproteobacteria</taxon>
        <taxon>Burkholderiales</taxon>
        <taxon>Burkholderiaceae</taxon>
        <taxon>Limnobacter</taxon>
    </lineage>
</organism>
<keyword evidence="5" id="KW-0560">Oxidoreductase</keyword>
<dbReference type="PRINTS" id="PR00368">
    <property type="entry name" value="FADPNR"/>
</dbReference>
<reference evidence="7 8" key="1">
    <citation type="submission" date="2022-07" db="EMBL/GenBank/DDBJ databases">
        <authorList>
            <person name="Xamxidin M."/>
            <person name="Wu M."/>
        </authorList>
    </citation>
    <scope>NUCLEOTIDE SEQUENCE [LARGE SCALE GENOMIC DNA]</scope>
    <source>
        <strain evidence="7 8">NBRC 111650</strain>
    </source>
</reference>
<evidence type="ECO:0000256" key="3">
    <source>
        <dbReference type="ARBA" id="ARBA00022630"/>
    </source>
</evidence>
<dbReference type="SUPFAM" id="SSF51905">
    <property type="entry name" value="FAD/NAD(P)-binding domain"/>
    <property type="match status" value="1"/>
</dbReference>
<feature type="domain" description="FAD/NAD(P)-binding" evidence="6">
    <location>
        <begin position="5"/>
        <end position="339"/>
    </location>
</feature>
<comment type="similarity">
    <text evidence="2">Belongs to the NADH dehydrogenase family.</text>
</comment>
<dbReference type="EMBL" id="JANIGO010000003">
    <property type="protein sequence ID" value="MCQ8896763.1"/>
    <property type="molecule type" value="Genomic_DNA"/>
</dbReference>
<comment type="cofactor">
    <cofactor evidence="1">
        <name>FAD</name>
        <dbReference type="ChEBI" id="CHEBI:57692"/>
    </cofactor>
</comment>
<evidence type="ECO:0000256" key="5">
    <source>
        <dbReference type="ARBA" id="ARBA00023002"/>
    </source>
</evidence>
<dbReference type="Gene3D" id="3.50.50.100">
    <property type="match status" value="1"/>
</dbReference>
<dbReference type="InterPro" id="IPR036188">
    <property type="entry name" value="FAD/NAD-bd_sf"/>
</dbReference>
<dbReference type="RefSeq" id="WP_256764557.1">
    <property type="nucleotide sequence ID" value="NZ_JANIGO010000003.1"/>
</dbReference>
<dbReference type="InterPro" id="IPR023753">
    <property type="entry name" value="FAD/NAD-binding_dom"/>
</dbReference>
<keyword evidence="4" id="KW-0274">FAD</keyword>
<evidence type="ECO:0000259" key="6">
    <source>
        <dbReference type="Pfam" id="PF07992"/>
    </source>
</evidence>
<dbReference type="PRINTS" id="PR00411">
    <property type="entry name" value="PNDRDTASEI"/>
</dbReference>
<dbReference type="InterPro" id="IPR051169">
    <property type="entry name" value="NADH-Q_oxidoreductase"/>
</dbReference>
<sequence length="438" mass="47355">MSLSNIVIVGGGAGGLELACKLGRKFGSELGPQCVTLVDAKTYHIWKPSLHEVAAGTLDIHQEGLSYSMLAYNNGFNFVLGSLDGLQADVQHITLSPVLDDAGDEIFPKRTLRYDRLVIAIGSQCNYFGVKGAAEHTISLDGPQQAESFRLKMLKQLAMLDLRKQQDPSANLNIVIIGAGATGVELAAELREASHVHSRFGFRHIDAARDVNITLLEGASKILPVLPDTVSDAAQRLLEARHVTIVNQCRVVDISPKAVLDAAGNHYKADLCVWAAGIKAPALLATLGLPVNKNNQLEVEANLQVKGQPHVFSLGDCAACAQPDGTWVPPRAQSAHQQADYLLARFVAERKGRTPSNKPYVYKDHGSLVSLGTRSSVGSLMGNLFKASNLFVEGFFARSMYASLHLMHHYAVLGPVKTFLLAMARFLTKRATPLVKLH</sequence>
<evidence type="ECO:0000256" key="1">
    <source>
        <dbReference type="ARBA" id="ARBA00001974"/>
    </source>
</evidence>
<name>A0ABT1WGV6_9BURK</name>
<evidence type="ECO:0000256" key="2">
    <source>
        <dbReference type="ARBA" id="ARBA00005272"/>
    </source>
</evidence>
<keyword evidence="8" id="KW-1185">Reference proteome</keyword>
<gene>
    <name evidence="7" type="ORF">NQT62_10000</name>
</gene>
<protein>
    <submittedName>
        <fullName evidence="7">NAD(P)/FAD-dependent oxidoreductase</fullName>
    </submittedName>
</protein>
<dbReference type="PANTHER" id="PTHR42913:SF3">
    <property type="entry name" value="64 KDA MITOCHONDRIAL NADH DEHYDROGENASE (EUROFUNG)"/>
    <property type="match status" value="1"/>
</dbReference>
<keyword evidence="3" id="KW-0285">Flavoprotein</keyword>
<evidence type="ECO:0000313" key="7">
    <source>
        <dbReference type="EMBL" id="MCQ8896763.1"/>
    </source>
</evidence>
<dbReference type="Proteomes" id="UP001204142">
    <property type="component" value="Unassembled WGS sequence"/>
</dbReference>
<proteinExistence type="inferred from homology"/>
<evidence type="ECO:0000256" key="4">
    <source>
        <dbReference type="ARBA" id="ARBA00022827"/>
    </source>
</evidence>
<comment type="caution">
    <text evidence="7">The sequence shown here is derived from an EMBL/GenBank/DDBJ whole genome shotgun (WGS) entry which is preliminary data.</text>
</comment>